<keyword evidence="1" id="KW-1185">Reference proteome</keyword>
<dbReference type="PANTHER" id="PTHR33116:SF66">
    <property type="entry name" value="REVERSE TRANSCRIPTASE ZINC-BINDING DOMAIN-CONTAINING PROTEIN"/>
    <property type="match status" value="1"/>
</dbReference>
<evidence type="ECO:0000313" key="1">
    <source>
        <dbReference type="Proteomes" id="UP000189701"/>
    </source>
</evidence>
<evidence type="ECO:0000313" key="2">
    <source>
        <dbReference type="RefSeq" id="XP_009798053.1"/>
    </source>
</evidence>
<dbReference type="Proteomes" id="UP000189701">
    <property type="component" value="Unplaced"/>
</dbReference>
<name>A0A1U7Y4J4_NICSY</name>
<accession>A0A1U7Y4J4</accession>
<dbReference type="OrthoDB" id="1284866at2759"/>
<dbReference type="GeneID" id="104244340"/>
<dbReference type="STRING" id="4096.A0A1U7Y4J4"/>
<gene>
    <name evidence="2" type="primary">LOC104244340</name>
</gene>
<dbReference type="PANTHER" id="PTHR33116">
    <property type="entry name" value="REVERSE TRANSCRIPTASE ZINC-BINDING DOMAIN-CONTAINING PROTEIN-RELATED-RELATED"/>
    <property type="match status" value="1"/>
</dbReference>
<reference evidence="2" key="2">
    <citation type="submission" date="2025-08" db="UniProtKB">
        <authorList>
            <consortium name="RefSeq"/>
        </authorList>
    </citation>
    <scope>IDENTIFICATION</scope>
    <source>
        <tissue evidence="2">Leaf</tissue>
    </source>
</reference>
<dbReference type="AlphaFoldDB" id="A0A1U7Y4J4"/>
<protein>
    <submittedName>
        <fullName evidence="2">Uncharacterized protein LOC104244340</fullName>
    </submittedName>
</protein>
<reference evidence="1" key="1">
    <citation type="journal article" date="2013" name="Genome Biol.">
        <title>Reference genomes and transcriptomes of Nicotiana sylvestris and Nicotiana tomentosiformis.</title>
        <authorList>
            <person name="Sierro N."/>
            <person name="Battey J.N."/>
            <person name="Ouadi S."/>
            <person name="Bovet L."/>
            <person name="Goepfert S."/>
            <person name="Bakaher N."/>
            <person name="Peitsch M.C."/>
            <person name="Ivanov N.V."/>
        </authorList>
    </citation>
    <scope>NUCLEOTIDE SEQUENCE [LARGE SCALE GENOMIC DNA]</scope>
</reference>
<proteinExistence type="predicted"/>
<dbReference type="eggNOG" id="KOG1075">
    <property type="taxonomic scope" value="Eukaryota"/>
</dbReference>
<dbReference type="KEGG" id="nsy:104244340"/>
<dbReference type="RefSeq" id="XP_009798053.1">
    <property type="nucleotide sequence ID" value="XM_009799751.1"/>
</dbReference>
<organism evidence="1 2">
    <name type="scientific">Nicotiana sylvestris</name>
    <name type="common">Wood tobacco</name>
    <name type="synonym">South American tobacco</name>
    <dbReference type="NCBI Taxonomy" id="4096"/>
    <lineage>
        <taxon>Eukaryota</taxon>
        <taxon>Viridiplantae</taxon>
        <taxon>Streptophyta</taxon>
        <taxon>Embryophyta</taxon>
        <taxon>Tracheophyta</taxon>
        <taxon>Spermatophyta</taxon>
        <taxon>Magnoliopsida</taxon>
        <taxon>eudicotyledons</taxon>
        <taxon>Gunneridae</taxon>
        <taxon>Pentapetalae</taxon>
        <taxon>asterids</taxon>
        <taxon>lamiids</taxon>
        <taxon>Solanales</taxon>
        <taxon>Solanaceae</taxon>
        <taxon>Nicotianoideae</taxon>
        <taxon>Nicotianeae</taxon>
        <taxon>Nicotiana</taxon>
    </lineage>
</organism>
<sequence>MTFLKDDSDGVWIACGICEIDNGVCDHNQLFFVIEWGINRKIPSKKGIKMRRPHVSLLVCVDDLILCCRANKISIQLLLEKLNHFSEVSSLQANMEKSALYIAGVSKEFKEQILEELQFILGDLLFKHLGVPLYSKKLSIQQWMPLVEKITTRINCWTSKFLSYSGRMQLLKSVVFDMQTYWAQVFLLPKKIIKMITTVCGTFLWTGINEPSRRALVAWVTICKPKSAGGLNVLDLHYWNKPALCKLLWAITERKDTLWIQWVHSFYIKNRNVENMSTPKQACWIVKKIFDARDWLRQNNPNETLKTFASQVSSVLRSYTLPQDHNIRSATARD</sequence>